<keyword evidence="2" id="KW-0645">Protease</keyword>
<dbReference type="KEGG" id="lez:GLE_0474"/>
<evidence type="ECO:0000256" key="4">
    <source>
        <dbReference type="ARBA" id="ARBA00022801"/>
    </source>
</evidence>
<dbReference type="InterPro" id="IPR000718">
    <property type="entry name" value="Peptidase_M13"/>
</dbReference>
<dbReference type="PRINTS" id="PR00786">
    <property type="entry name" value="NEPRILYSIN"/>
</dbReference>
<keyword evidence="4 7" id="KW-0378">Hydrolase</keyword>
<organism evidence="7 8">
    <name type="scientific">Lysobacter enzymogenes</name>
    <dbReference type="NCBI Taxonomy" id="69"/>
    <lineage>
        <taxon>Bacteria</taxon>
        <taxon>Pseudomonadati</taxon>
        <taxon>Pseudomonadota</taxon>
        <taxon>Gammaproteobacteria</taxon>
        <taxon>Lysobacterales</taxon>
        <taxon>Lysobacteraceae</taxon>
        <taxon>Lysobacter</taxon>
    </lineage>
</organism>
<dbReference type="EMBL" id="CP013140">
    <property type="protein sequence ID" value="ALN55832.1"/>
    <property type="molecule type" value="Genomic_DNA"/>
</dbReference>
<protein>
    <submittedName>
        <fullName evidence="7">Peptidase, family M13</fullName>
        <ecNumber evidence="7">3.4.24.-</ecNumber>
    </submittedName>
</protein>
<dbReference type="Pfam" id="PF05649">
    <property type="entry name" value="Peptidase_M13_N"/>
    <property type="match status" value="1"/>
</dbReference>
<reference evidence="7 8" key="1">
    <citation type="submission" date="2015-11" db="EMBL/GenBank/DDBJ databases">
        <title>Genome sequences of Lysobacter enzymogenes strain C3 and Lysobacter antibioticus ATCC 29479.</title>
        <authorList>
            <person name="Kobayashi D.Y."/>
        </authorList>
    </citation>
    <scope>NUCLEOTIDE SEQUENCE [LARGE SCALE GENOMIC DNA]</scope>
    <source>
        <strain evidence="7 8">C3</strain>
    </source>
</reference>
<sequence>MSLRPNLLSFGLALALAGGLAACKPAGNEAAAPEPAKPAAAAPAAAATPVSGVDLAGMDKSVKPGDDFDAFANGGWRKNFEIPADRSNYGAFTVLLETAEKRNAELIAQLAASKPADGSDARRIADFHAAYMDEAGIEKRGLQSLQPQLDSIKAIASRADLSRVLGAGVRADTDPLNATNFHTDNLFGVFVAKSLDEAAYVATLMQGGLGMPDREYYLSQDKDMAATRAAYETYIAALLKQAGIADAETKAKAILALETKIAKAHAPVIDSQNVHKSNNPWPAAAFAQRAPGIDWTAFFDAAGLSAQKTVVAWQPGAIAGIARLVGSEPLPAWQDYLTFHALDHAAWNEPLRGPGELPKAYTDLAFGFHGTTLAGTPQARERGKRALDATSAALGDAVGKLYAEKYFPASSKAKVEEMVHNILAAFDERVDSLAWMSAQTKAKAREKAKSMRVGVGYPERWRDYAKLEIRADDALGNRLRAELQEYRHQIGKLGQPVDAGEWWMTPQTVNAVQLPLQNAMNFPAAILDKPFFDPDADPAANYGAIGAVIGHEISHGFDDTGAEFDGQGKLHNWWTPEDSKHFAEATQKLAAQYSAYEPLPGLHVNGKLTSGENIADVSGLTIAYMAYRKSLGGKDAPVIDGLSGDQRFFLAFGQTWRSKIRDAALRQRILTDGHAPAAQRAQTVRNIDAWYDAWGAKPGEALYLAPEQRIKIW</sequence>
<dbReference type="Gene3D" id="1.10.1380.10">
    <property type="entry name" value="Neutral endopeptidase , domain2"/>
    <property type="match status" value="1"/>
</dbReference>
<dbReference type="Gene3D" id="3.40.390.10">
    <property type="entry name" value="Collagenase (Catalytic Domain)"/>
    <property type="match status" value="1"/>
</dbReference>
<evidence type="ECO:0000256" key="1">
    <source>
        <dbReference type="ARBA" id="ARBA00001947"/>
    </source>
</evidence>
<dbReference type="GO" id="GO:0046872">
    <property type="term" value="F:metal ion binding"/>
    <property type="evidence" value="ECO:0007669"/>
    <property type="project" value="UniProtKB-KW"/>
</dbReference>
<comment type="cofactor">
    <cofactor evidence="1">
        <name>Zn(2+)</name>
        <dbReference type="ChEBI" id="CHEBI:29105"/>
    </cofactor>
</comment>
<evidence type="ECO:0000313" key="8">
    <source>
        <dbReference type="Proteomes" id="UP000061569"/>
    </source>
</evidence>
<evidence type="ECO:0000256" key="2">
    <source>
        <dbReference type="ARBA" id="ARBA00022670"/>
    </source>
</evidence>
<keyword evidence="5" id="KW-0862">Zinc</keyword>
<dbReference type="InterPro" id="IPR018497">
    <property type="entry name" value="Peptidase_M13_C"/>
</dbReference>
<dbReference type="Pfam" id="PF01431">
    <property type="entry name" value="Peptidase_M13"/>
    <property type="match status" value="1"/>
</dbReference>
<keyword evidence="3" id="KW-0479">Metal-binding</keyword>
<dbReference type="GO" id="GO:0016485">
    <property type="term" value="P:protein processing"/>
    <property type="evidence" value="ECO:0007669"/>
    <property type="project" value="TreeGrafter"/>
</dbReference>
<dbReference type="PANTHER" id="PTHR11733">
    <property type="entry name" value="ZINC METALLOPROTEASE FAMILY M13 NEPRILYSIN-RELATED"/>
    <property type="match status" value="1"/>
</dbReference>
<accession>A0A0S2DBY0</accession>
<evidence type="ECO:0000256" key="3">
    <source>
        <dbReference type="ARBA" id="ARBA00022723"/>
    </source>
</evidence>
<dbReference type="InterPro" id="IPR042089">
    <property type="entry name" value="Peptidase_M13_dom_2"/>
</dbReference>
<dbReference type="OrthoDB" id="9775677at2"/>
<dbReference type="CDD" id="cd08662">
    <property type="entry name" value="M13"/>
    <property type="match status" value="1"/>
</dbReference>
<keyword evidence="6" id="KW-0482">Metalloprotease</keyword>
<gene>
    <name evidence="7" type="ORF">GLE_0474</name>
</gene>
<dbReference type="PATRIC" id="fig|69.6.peg.470"/>
<evidence type="ECO:0000256" key="6">
    <source>
        <dbReference type="ARBA" id="ARBA00023049"/>
    </source>
</evidence>
<dbReference type="AlphaFoldDB" id="A0A0S2DBY0"/>
<dbReference type="SUPFAM" id="SSF55486">
    <property type="entry name" value="Metalloproteases ('zincins'), catalytic domain"/>
    <property type="match status" value="1"/>
</dbReference>
<dbReference type="GO" id="GO:0005886">
    <property type="term" value="C:plasma membrane"/>
    <property type="evidence" value="ECO:0007669"/>
    <property type="project" value="TreeGrafter"/>
</dbReference>
<name>A0A0S2DBY0_LYSEN</name>
<proteinExistence type="predicted"/>
<dbReference type="PANTHER" id="PTHR11733:SF211">
    <property type="entry name" value="OLIGOPEPTIDASE LIPOPROTEIN M13 FAMILY"/>
    <property type="match status" value="1"/>
</dbReference>
<dbReference type="InterPro" id="IPR008753">
    <property type="entry name" value="Peptidase_M13_N"/>
</dbReference>
<dbReference type="EC" id="3.4.24.-" evidence="7"/>
<evidence type="ECO:0000256" key="5">
    <source>
        <dbReference type="ARBA" id="ARBA00022833"/>
    </source>
</evidence>
<dbReference type="PROSITE" id="PS51885">
    <property type="entry name" value="NEPRILYSIN"/>
    <property type="match status" value="1"/>
</dbReference>
<dbReference type="InterPro" id="IPR024079">
    <property type="entry name" value="MetalloPept_cat_dom_sf"/>
</dbReference>
<dbReference type="PROSITE" id="PS51257">
    <property type="entry name" value="PROKAR_LIPOPROTEIN"/>
    <property type="match status" value="1"/>
</dbReference>
<dbReference type="GO" id="GO:0004222">
    <property type="term" value="F:metalloendopeptidase activity"/>
    <property type="evidence" value="ECO:0007669"/>
    <property type="project" value="InterPro"/>
</dbReference>
<dbReference type="Proteomes" id="UP000061569">
    <property type="component" value="Chromosome"/>
</dbReference>
<evidence type="ECO:0000313" key="7">
    <source>
        <dbReference type="EMBL" id="ALN55832.1"/>
    </source>
</evidence>